<organism evidence="2 3">
    <name type="scientific">Mesorhizobium abyssinicae</name>
    <dbReference type="NCBI Taxonomy" id="1209958"/>
    <lineage>
        <taxon>Bacteria</taxon>
        <taxon>Pseudomonadati</taxon>
        <taxon>Pseudomonadota</taxon>
        <taxon>Alphaproteobacteria</taxon>
        <taxon>Hyphomicrobiales</taxon>
        <taxon>Phyllobacteriaceae</taxon>
        <taxon>Mesorhizobium</taxon>
    </lineage>
</organism>
<keyword evidence="3" id="KW-1185">Reference proteome</keyword>
<keyword evidence="1" id="KW-0472">Membrane</keyword>
<feature type="transmembrane region" description="Helical" evidence="1">
    <location>
        <begin position="40"/>
        <end position="62"/>
    </location>
</feature>
<reference evidence="2 3" key="1">
    <citation type="submission" date="2023-08" db="EMBL/GenBank/DDBJ databases">
        <title>Implementing the SeqCode for naming new Mesorhizobium species isolated from Vachellia karroo root nodules.</title>
        <authorList>
            <person name="Van Lill M."/>
        </authorList>
    </citation>
    <scope>NUCLEOTIDE SEQUENCE [LARGE SCALE GENOMIC DNA]</scope>
    <source>
        <strain evidence="2 3">VK4B</strain>
    </source>
</reference>
<evidence type="ECO:0000256" key="1">
    <source>
        <dbReference type="SAM" id="Phobius"/>
    </source>
</evidence>
<feature type="transmembrane region" description="Helical" evidence="1">
    <location>
        <begin position="82"/>
        <end position="103"/>
    </location>
</feature>
<comment type="caution">
    <text evidence="2">The sequence shown here is derived from an EMBL/GenBank/DDBJ whole genome shotgun (WGS) entry which is preliminary data.</text>
</comment>
<dbReference type="EMBL" id="JAVIIP010000011">
    <property type="protein sequence ID" value="MDX8539967.1"/>
    <property type="molecule type" value="Genomic_DNA"/>
</dbReference>
<keyword evidence="1" id="KW-0812">Transmembrane</keyword>
<dbReference type="RefSeq" id="WP_127284058.1">
    <property type="nucleotide sequence ID" value="NZ_JAVIIO010000001.1"/>
</dbReference>
<accession>A0ABU5ARM8</accession>
<gene>
    <name evidence="2" type="ORF">RFM23_20310</name>
</gene>
<feature type="transmembrane region" description="Helical" evidence="1">
    <location>
        <begin position="12"/>
        <end position="33"/>
    </location>
</feature>
<evidence type="ECO:0000313" key="3">
    <source>
        <dbReference type="Proteomes" id="UP001276564"/>
    </source>
</evidence>
<name>A0ABU5ARM8_9HYPH</name>
<dbReference type="Proteomes" id="UP001276564">
    <property type="component" value="Unassembled WGS sequence"/>
</dbReference>
<proteinExistence type="predicted"/>
<feature type="transmembrane region" description="Helical" evidence="1">
    <location>
        <begin position="131"/>
        <end position="151"/>
    </location>
</feature>
<dbReference type="Pfam" id="PF10027">
    <property type="entry name" value="DUF2269"/>
    <property type="match status" value="1"/>
</dbReference>
<dbReference type="InterPro" id="IPR018729">
    <property type="entry name" value="DUF2269_transmembrane"/>
</dbReference>
<protein>
    <submittedName>
        <fullName evidence="2">DUF2269 domain-containing protein</fullName>
    </submittedName>
</protein>
<sequence>MALEDVLRLVHVLGATVLFGTGIGIAFFMAMAVRTRDPRIIAHVAGIVVIADTIFTATAVVLQPLTGYGLARVVGWPLNEGWILLSLALYVVIGLFWLPVVWIQIRLRDMARHAAAEATGLPPGFDRLYRVWFAFGFPAFFAVVAIFWLMLTKPSIMLLGLN</sequence>
<evidence type="ECO:0000313" key="2">
    <source>
        <dbReference type="EMBL" id="MDX8539967.1"/>
    </source>
</evidence>
<keyword evidence="1" id="KW-1133">Transmembrane helix</keyword>